<feature type="transmembrane region" description="Helical" evidence="1">
    <location>
        <begin position="12"/>
        <end position="32"/>
    </location>
</feature>
<feature type="transmembrane region" description="Helical" evidence="1">
    <location>
        <begin position="39"/>
        <end position="59"/>
    </location>
</feature>
<keyword evidence="1" id="KW-0812">Transmembrane</keyword>
<proteinExistence type="predicted"/>
<keyword evidence="1" id="KW-0472">Membrane</keyword>
<feature type="transmembrane region" description="Helical" evidence="1">
    <location>
        <begin position="71"/>
        <end position="89"/>
    </location>
</feature>
<keyword evidence="1" id="KW-1133">Transmembrane helix</keyword>
<protein>
    <submittedName>
        <fullName evidence="2">Uncharacterized protein</fullName>
    </submittedName>
</protein>
<feature type="transmembrane region" description="Helical" evidence="1">
    <location>
        <begin position="96"/>
        <end position="114"/>
    </location>
</feature>
<name>A0A6C0HID1_9ZZZZ</name>
<feature type="transmembrane region" description="Helical" evidence="1">
    <location>
        <begin position="129"/>
        <end position="147"/>
    </location>
</feature>
<dbReference type="AlphaFoldDB" id="A0A6C0HID1"/>
<evidence type="ECO:0000313" key="2">
    <source>
        <dbReference type="EMBL" id="QHT79773.1"/>
    </source>
</evidence>
<evidence type="ECO:0000256" key="1">
    <source>
        <dbReference type="SAM" id="Phobius"/>
    </source>
</evidence>
<sequence>MYNMDKPLHKNISPQILRITNSLLVISFLFFLQFSEKNIWEIMLGGYLVITIIVSQIFWTNPVRYSTIHRIDGIVAKISLFIFIVYVTVYKKIDAALFYLFLIIMVWMVYFFFLSDTNSRKQWCCNNHILYHGMSHIFCFVGSLFAFV</sequence>
<organism evidence="2">
    <name type="scientific">viral metagenome</name>
    <dbReference type="NCBI Taxonomy" id="1070528"/>
    <lineage>
        <taxon>unclassified sequences</taxon>
        <taxon>metagenomes</taxon>
        <taxon>organismal metagenomes</taxon>
    </lineage>
</organism>
<dbReference type="EMBL" id="MN739955">
    <property type="protein sequence ID" value="QHT79773.1"/>
    <property type="molecule type" value="Genomic_DNA"/>
</dbReference>
<accession>A0A6C0HID1</accession>
<reference evidence="2" key="1">
    <citation type="journal article" date="2020" name="Nature">
        <title>Giant virus diversity and host interactions through global metagenomics.</title>
        <authorList>
            <person name="Schulz F."/>
            <person name="Roux S."/>
            <person name="Paez-Espino D."/>
            <person name="Jungbluth S."/>
            <person name="Walsh D.A."/>
            <person name="Denef V.J."/>
            <person name="McMahon K.D."/>
            <person name="Konstantinidis K.T."/>
            <person name="Eloe-Fadrosh E.A."/>
            <person name="Kyrpides N.C."/>
            <person name="Woyke T."/>
        </authorList>
    </citation>
    <scope>NUCLEOTIDE SEQUENCE</scope>
    <source>
        <strain evidence="2">GVMAG-M-3300023184-105</strain>
    </source>
</reference>